<dbReference type="Proteomes" id="UP001220670">
    <property type="component" value="Unassembled WGS sequence"/>
</dbReference>
<dbReference type="AlphaFoldDB" id="A0A508YQU7"/>
<reference evidence="2" key="2">
    <citation type="submission" date="2023-01" db="EMBL/GenBank/DDBJ databases">
        <title>Genome analysis of 13 Lactobacillus isolated from gut of wild boar.</title>
        <authorList>
            <person name="Papp P."/>
            <person name="Libisch B."/>
            <person name="Nagy T."/>
            <person name="Olasz F."/>
        </authorList>
    </citation>
    <scope>NUCLEOTIDE SEQUENCE</scope>
    <source>
        <strain evidence="2">F146</strain>
    </source>
</reference>
<dbReference type="InterPro" id="IPR022345">
    <property type="entry name" value="Phage_69_Orf23_MTP"/>
</dbReference>
<protein>
    <submittedName>
        <fullName evidence="2">Phage major tail protein, TP901-1 family</fullName>
    </submittedName>
</protein>
<dbReference type="RefSeq" id="WP_143112905.1">
    <property type="nucleotide sequence ID" value="NZ_CABFNH010000010.1"/>
</dbReference>
<feature type="region of interest" description="Disordered" evidence="1">
    <location>
        <begin position="34"/>
        <end position="55"/>
    </location>
</feature>
<gene>
    <name evidence="3" type="ORF">LMUP508_00894</name>
    <name evidence="2" type="ORF">PO250_06255</name>
</gene>
<dbReference type="EMBL" id="JAQONE010000022">
    <property type="protein sequence ID" value="MDC2829908.1"/>
    <property type="molecule type" value="Genomic_DNA"/>
</dbReference>
<feature type="region of interest" description="Disordered" evidence="1">
    <location>
        <begin position="167"/>
        <end position="207"/>
    </location>
</feature>
<dbReference type="EMBL" id="CABFNH010000010">
    <property type="protein sequence ID" value="VTZ89769.1"/>
    <property type="molecule type" value="Genomic_DNA"/>
</dbReference>
<name>A0A508YQU7_LIMMU</name>
<organism evidence="3 4">
    <name type="scientific">Limosilactobacillus mucosae</name>
    <name type="common">Lactobacillus mucosae</name>
    <dbReference type="NCBI Taxonomy" id="97478"/>
    <lineage>
        <taxon>Bacteria</taxon>
        <taxon>Bacillati</taxon>
        <taxon>Bacillota</taxon>
        <taxon>Bacilli</taxon>
        <taxon>Lactobacillales</taxon>
        <taxon>Lactobacillaceae</taxon>
        <taxon>Limosilactobacillus</taxon>
    </lineage>
</organism>
<sequence>MAQDIPALQGIDVVLYARKLSAAKTEPGHLVPYQTSLSFDPQRDSDNTVTKSGSVATTSSLETDLEVEFVNNWSKIADQLWDSLFDQEKMEFWIIYRKRKNADGKYFAFYMRGTVTEDSNDNDPDDVSSRDTTITVDYGPVRGWTALTNEQEAELAFIFRGVGVIEGETKDDGTDGNGAAYNKATDSGVGVEADDAPSDNKGQGGNA</sequence>
<accession>A0A508YQU7</accession>
<evidence type="ECO:0000313" key="3">
    <source>
        <dbReference type="EMBL" id="VTZ89769.1"/>
    </source>
</evidence>
<evidence type="ECO:0000313" key="4">
    <source>
        <dbReference type="Proteomes" id="UP000365705"/>
    </source>
</evidence>
<dbReference type="InterPro" id="IPR011855">
    <property type="entry name" value="Phgtail_TP901_1"/>
</dbReference>
<dbReference type="Proteomes" id="UP000365705">
    <property type="component" value="Unassembled WGS sequence"/>
</dbReference>
<dbReference type="NCBIfam" id="TIGR02126">
    <property type="entry name" value="phgtail_TP901_1"/>
    <property type="match status" value="1"/>
</dbReference>
<proteinExistence type="predicted"/>
<dbReference type="PRINTS" id="PR01997">
    <property type="entry name" value="MTP2FAMILY"/>
</dbReference>
<reference evidence="3 4" key="1">
    <citation type="submission" date="2019-06" db="EMBL/GenBank/DDBJ databases">
        <authorList>
            <person name="Rodrigo-Torres L."/>
            <person name="Arahal R. D."/>
            <person name="Lucena T."/>
        </authorList>
    </citation>
    <scope>NUCLEOTIDE SEQUENCE [LARGE SCALE GENOMIC DNA]</scope>
    <source>
        <strain evidence="3 4">INIA P508</strain>
    </source>
</reference>
<evidence type="ECO:0000313" key="2">
    <source>
        <dbReference type="EMBL" id="MDC2829908.1"/>
    </source>
</evidence>
<evidence type="ECO:0000256" key="1">
    <source>
        <dbReference type="SAM" id="MobiDB-lite"/>
    </source>
</evidence>